<evidence type="ECO:0000256" key="9">
    <source>
        <dbReference type="PROSITE-ProRule" id="PRU00284"/>
    </source>
</evidence>
<dbReference type="EMBL" id="FQVM01000004">
    <property type="protein sequence ID" value="SHE52570.1"/>
    <property type="molecule type" value="Genomic_DNA"/>
</dbReference>
<dbReference type="PROSITE" id="PS50885">
    <property type="entry name" value="HAMP"/>
    <property type="match status" value="1"/>
</dbReference>
<proteinExistence type="inferred from homology"/>
<dbReference type="CDD" id="cd06225">
    <property type="entry name" value="HAMP"/>
    <property type="match status" value="1"/>
</dbReference>
<comment type="subcellular location">
    <subcellularLocation>
        <location evidence="1">Cell membrane</location>
        <topology evidence="1">Multi-pass membrane protein</topology>
    </subcellularLocation>
</comment>
<dbReference type="CDD" id="cd12912">
    <property type="entry name" value="PDC2_MCP_like"/>
    <property type="match status" value="1"/>
</dbReference>
<dbReference type="InterPro" id="IPR004089">
    <property type="entry name" value="MCPsignal_dom"/>
</dbReference>
<evidence type="ECO:0000259" key="13">
    <source>
        <dbReference type="PROSITE" id="PS50885"/>
    </source>
</evidence>
<dbReference type="GO" id="GO:0005886">
    <property type="term" value="C:plasma membrane"/>
    <property type="evidence" value="ECO:0007669"/>
    <property type="project" value="UniProtKB-SubCell"/>
</dbReference>
<dbReference type="Pfam" id="PF00015">
    <property type="entry name" value="MCPsignal"/>
    <property type="match status" value="1"/>
</dbReference>
<organism evidence="14 15">
    <name type="scientific">Clostridium fallax</name>
    <dbReference type="NCBI Taxonomy" id="1533"/>
    <lineage>
        <taxon>Bacteria</taxon>
        <taxon>Bacillati</taxon>
        <taxon>Bacillota</taxon>
        <taxon>Clostridia</taxon>
        <taxon>Eubacteriales</taxon>
        <taxon>Clostridiaceae</taxon>
        <taxon>Clostridium</taxon>
    </lineage>
</organism>
<evidence type="ECO:0000313" key="15">
    <source>
        <dbReference type="Proteomes" id="UP000184035"/>
    </source>
</evidence>
<keyword evidence="6 11" id="KW-0472">Membrane</keyword>
<dbReference type="CDD" id="cd12914">
    <property type="entry name" value="PDC1_DGC_like"/>
    <property type="match status" value="1"/>
</dbReference>
<evidence type="ECO:0000256" key="5">
    <source>
        <dbReference type="ARBA" id="ARBA00022989"/>
    </source>
</evidence>
<dbReference type="GO" id="GO:0006935">
    <property type="term" value="P:chemotaxis"/>
    <property type="evidence" value="ECO:0007669"/>
    <property type="project" value="UniProtKB-KW"/>
</dbReference>
<dbReference type="InterPro" id="IPR033479">
    <property type="entry name" value="dCache_1"/>
</dbReference>
<dbReference type="STRING" id="1533.SAMN05443638_10470"/>
<dbReference type="Pfam" id="PF00672">
    <property type="entry name" value="HAMP"/>
    <property type="match status" value="1"/>
</dbReference>
<accession>A0A1M4U7M6</accession>
<evidence type="ECO:0000256" key="7">
    <source>
        <dbReference type="ARBA" id="ARBA00023224"/>
    </source>
</evidence>
<keyword evidence="2" id="KW-1003">Cell membrane</keyword>
<dbReference type="OrthoDB" id="597657at2"/>
<dbReference type="RefSeq" id="WP_072893138.1">
    <property type="nucleotide sequence ID" value="NZ_FQVM01000004.1"/>
</dbReference>
<dbReference type="GO" id="GO:0007165">
    <property type="term" value="P:signal transduction"/>
    <property type="evidence" value="ECO:0007669"/>
    <property type="project" value="UniProtKB-KW"/>
</dbReference>
<protein>
    <submittedName>
        <fullName evidence="14">Methyl-accepting chemotaxis sensory transducer with Cache sensor</fullName>
    </submittedName>
</protein>
<evidence type="ECO:0000256" key="6">
    <source>
        <dbReference type="ARBA" id="ARBA00023136"/>
    </source>
</evidence>
<evidence type="ECO:0000256" key="11">
    <source>
        <dbReference type="SAM" id="Phobius"/>
    </source>
</evidence>
<dbReference type="AlphaFoldDB" id="A0A1M4U7M6"/>
<feature type="compositionally biased region" description="Polar residues" evidence="10">
    <location>
        <begin position="640"/>
        <end position="655"/>
    </location>
</feature>
<dbReference type="SUPFAM" id="SSF58104">
    <property type="entry name" value="Methyl-accepting chemotaxis protein (MCP) signaling domain"/>
    <property type="match status" value="1"/>
</dbReference>
<sequence>MKLRTKSIRGRMLFFILPLVFIGVIALSSFIFLQSKKSLIQSNISVMEEMGKISASKVEDALKENLLNVKQIASIRALRDPNVSQEEKNTILEEQKKELGLLKIRWLDLNGDNVYASDGATVSFKEKPYFKGSKEGKDCISKPVRSIVDNTLLVAFSTPLKDLENNIIGVLVLVKPGDEFSKITDTIKFLNTGSAYMIDNEGTIIASKDQSLVENCENFIKNKSDDPDYKELIEIEKKMINGEYGNGKCEINGERKYMAYSPIKLTGWSLGIAVDKNDLLSSLNKLKFITIIGTIILLVIITLFILLISKKITDGLKEVEKHMKSIAKGDFNYIIDKKYINSNDEIGTICKTLNTVKESIGEMIGAVKKSANEVEANSVNLAAISEELSALTGNISNAISEVAKGATREASDLTSVVGTLDKFGEQIGEVSNNITNINNMAMGISESSEKSKGDMGLLINSIEQFNNKFDTFVRSISVMNGDIKKINEITELINSIAEQTNLLALNAAIEAARAGEAGKGFSVVAEEIRNLAEQSKDSSQNINIIINNILNNTKVIVEQTDGMSLELIEQKDTIESSINSFNDIAQSVENIAPRINEITVSFREINENKKSILNTIEELSSIAEEVSASAEEITASSEELNNSSGEVASNAQSLSEETDVMLEEINKFKVE</sequence>
<dbReference type="InterPro" id="IPR003660">
    <property type="entry name" value="HAMP_dom"/>
</dbReference>
<evidence type="ECO:0000256" key="4">
    <source>
        <dbReference type="ARBA" id="ARBA00022692"/>
    </source>
</evidence>
<evidence type="ECO:0000256" key="10">
    <source>
        <dbReference type="SAM" id="MobiDB-lite"/>
    </source>
</evidence>
<evidence type="ECO:0000256" key="1">
    <source>
        <dbReference type="ARBA" id="ARBA00004651"/>
    </source>
</evidence>
<dbReference type="PANTHER" id="PTHR32089">
    <property type="entry name" value="METHYL-ACCEPTING CHEMOTAXIS PROTEIN MCPB"/>
    <property type="match status" value="1"/>
</dbReference>
<keyword evidence="7 9" id="KW-0807">Transducer</keyword>
<evidence type="ECO:0000259" key="12">
    <source>
        <dbReference type="PROSITE" id="PS50111"/>
    </source>
</evidence>
<name>A0A1M4U7M6_9CLOT</name>
<reference evidence="14 15" key="1">
    <citation type="submission" date="2016-11" db="EMBL/GenBank/DDBJ databases">
        <authorList>
            <person name="Jaros S."/>
            <person name="Januszkiewicz K."/>
            <person name="Wedrychowicz H."/>
        </authorList>
    </citation>
    <scope>NUCLEOTIDE SEQUENCE [LARGE SCALE GENOMIC DNA]</scope>
    <source>
        <strain evidence="14 15">DSM 2631</strain>
    </source>
</reference>
<feature type="transmembrane region" description="Helical" evidence="11">
    <location>
        <begin position="288"/>
        <end position="308"/>
    </location>
</feature>
<dbReference type="SMART" id="SM00304">
    <property type="entry name" value="HAMP"/>
    <property type="match status" value="1"/>
</dbReference>
<dbReference type="Gene3D" id="6.10.340.10">
    <property type="match status" value="1"/>
</dbReference>
<dbReference type="PANTHER" id="PTHR32089:SF112">
    <property type="entry name" value="LYSOZYME-LIKE PROTEIN-RELATED"/>
    <property type="match status" value="1"/>
</dbReference>
<evidence type="ECO:0000256" key="8">
    <source>
        <dbReference type="ARBA" id="ARBA00029447"/>
    </source>
</evidence>
<feature type="transmembrane region" description="Helical" evidence="11">
    <location>
        <begin position="12"/>
        <end position="33"/>
    </location>
</feature>
<keyword evidence="4 11" id="KW-0812">Transmembrane</keyword>
<feature type="region of interest" description="Disordered" evidence="10">
    <location>
        <begin position="634"/>
        <end position="656"/>
    </location>
</feature>
<keyword evidence="5 11" id="KW-1133">Transmembrane helix</keyword>
<feature type="domain" description="Methyl-accepting transducer" evidence="12">
    <location>
        <begin position="384"/>
        <end position="634"/>
    </location>
</feature>
<comment type="similarity">
    <text evidence="8">Belongs to the methyl-accepting chemotaxis (MCP) protein family.</text>
</comment>
<dbReference type="Pfam" id="PF02743">
    <property type="entry name" value="dCache_1"/>
    <property type="match status" value="1"/>
</dbReference>
<evidence type="ECO:0000256" key="3">
    <source>
        <dbReference type="ARBA" id="ARBA00022500"/>
    </source>
</evidence>
<dbReference type="PROSITE" id="PS50111">
    <property type="entry name" value="CHEMOTAXIS_TRANSDUC_2"/>
    <property type="match status" value="1"/>
</dbReference>
<dbReference type="Proteomes" id="UP000184035">
    <property type="component" value="Unassembled WGS sequence"/>
</dbReference>
<evidence type="ECO:0000313" key="14">
    <source>
        <dbReference type="EMBL" id="SHE52570.1"/>
    </source>
</evidence>
<gene>
    <name evidence="14" type="ORF">SAMN05443638_10470</name>
</gene>
<evidence type="ECO:0000256" key="2">
    <source>
        <dbReference type="ARBA" id="ARBA00022475"/>
    </source>
</evidence>
<dbReference type="Gene3D" id="1.10.287.950">
    <property type="entry name" value="Methyl-accepting chemotaxis protein"/>
    <property type="match status" value="1"/>
</dbReference>
<dbReference type="SMART" id="SM00283">
    <property type="entry name" value="MA"/>
    <property type="match status" value="1"/>
</dbReference>
<keyword evidence="15" id="KW-1185">Reference proteome</keyword>
<keyword evidence="3" id="KW-0145">Chemotaxis</keyword>
<feature type="domain" description="HAMP" evidence="13">
    <location>
        <begin position="310"/>
        <end position="365"/>
    </location>
</feature>
<dbReference type="Gene3D" id="3.30.450.20">
    <property type="entry name" value="PAS domain"/>
    <property type="match status" value="1"/>
</dbReference>